<evidence type="ECO:0000256" key="1">
    <source>
        <dbReference type="PROSITE-ProRule" id="PRU00339"/>
    </source>
</evidence>
<feature type="region of interest" description="Disordered" evidence="2">
    <location>
        <begin position="146"/>
        <end position="249"/>
    </location>
</feature>
<feature type="compositionally biased region" description="Basic and acidic residues" evidence="2">
    <location>
        <begin position="230"/>
        <end position="246"/>
    </location>
</feature>
<dbReference type="RefSeq" id="WP_376887250.1">
    <property type="nucleotide sequence ID" value="NZ_JBHUHR010000039.1"/>
</dbReference>
<reference evidence="4" key="1">
    <citation type="journal article" date="2019" name="Int. J. Syst. Evol. Microbiol.">
        <title>The Global Catalogue of Microorganisms (GCM) 10K type strain sequencing project: providing services to taxonomists for standard genome sequencing and annotation.</title>
        <authorList>
            <consortium name="The Broad Institute Genomics Platform"/>
            <consortium name="The Broad Institute Genome Sequencing Center for Infectious Disease"/>
            <person name="Wu L."/>
            <person name="Ma J."/>
        </authorList>
    </citation>
    <scope>NUCLEOTIDE SEQUENCE [LARGE SCALE GENOMIC DNA]</scope>
    <source>
        <strain evidence="4">CGMCC 1.15180</strain>
    </source>
</reference>
<feature type="compositionally biased region" description="Basic and acidic residues" evidence="2">
    <location>
        <begin position="203"/>
        <end position="221"/>
    </location>
</feature>
<dbReference type="InterPro" id="IPR019734">
    <property type="entry name" value="TPR_rpt"/>
</dbReference>
<gene>
    <name evidence="3" type="ORF">ACFSKL_15560</name>
</gene>
<dbReference type="PROSITE" id="PS50005">
    <property type="entry name" value="TPR"/>
    <property type="match status" value="1"/>
</dbReference>
<feature type="compositionally biased region" description="Acidic residues" evidence="2">
    <location>
        <begin position="191"/>
        <end position="202"/>
    </location>
</feature>
<sequence length="287" mass="33156">MLIVSRILFLILLFVPGSWMEISKKNAAIKAAEKSYSEAKYEKSVEDHLALLSDFNVNSPEANFNLALSYQYAEKPEEAQRTFMSLLSSGNKMISSFSSNHNGMILGKDKKYEEALEAFKYALIKDPSNESARYNYELLARWLEENKDQEDQDNEDQNEDNEEDQDNENQDQEQDNQDQEKKDENKKNGEGEDEADNDEDVDSEQKDDKDGEKSQNEKDSQEPSDLESDLSDREKAQEQLKEKLKEMNLTPEQAAQILDAMNAAELRYIQQNRKKPTKKADRSLPEW</sequence>
<evidence type="ECO:0008006" key="5">
    <source>
        <dbReference type="Google" id="ProtNLM"/>
    </source>
</evidence>
<feature type="repeat" description="TPR" evidence="1">
    <location>
        <begin position="96"/>
        <end position="129"/>
    </location>
</feature>
<comment type="caution">
    <text evidence="3">The sequence shown here is derived from an EMBL/GenBank/DDBJ whole genome shotgun (WGS) entry which is preliminary data.</text>
</comment>
<feature type="compositionally biased region" description="Basic and acidic residues" evidence="2">
    <location>
        <begin position="178"/>
        <end position="190"/>
    </location>
</feature>
<organism evidence="3 4">
    <name type="scientific">Belliella marina</name>
    <dbReference type="NCBI Taxonomy" id="1644146"/>
    <lineage>
        <taxon>Bacteria</taxon>
        <taxon>Pseudomonadati</taxon>
        <taxon>Bacteroidota</taxon>
        <taxon>Cytophagia</taxon>
        <taxon>Cytophagales</taxon>
        <taxon>Cyclobacteriaceae</taxon>
        <taxon>Belliella</taxon>
    </lineage>
</organism>
<evidence type="ECO:0000313" key="3">
    <source>
        <dbReference type="EMBL" id="MFD2036220.1"/>
    </source>
</evidence>
<dbReference type="Gene3D" id="1.25.40.1040">
    <property type="match status" value="1"/>
</dbReference>
<dbReference type="EMBL" id="JBHUHR010000039">
    <property type="protein sequence ID" value="MFD2036220.1"/>
    <property type="molecule type" value="Genomic_DNA"/>
</dbReference>
<keyword evidence="1" id="KW-0802">TPR repeat</keyword>
<proteinExistence type="predicted"/>
<protein>
    <recommendedName>
        <fullName evidence="5">Tetratricopeptide repeat protein</fullName>
    </recommendedName>
</protein>
<dbReference type="InterPro" id="IPR011990">
    <property type="entry name" value="TPR-like_helical_dom_sf"/>
</dbReference>
<feature type="compositionally biased region" description="Acidic residues" evidence="2">
    <location>
        <begin position="147"/>
        <end position="177"/>
    </location>
</feature>
<name>A0ABW4VRJ8_9BACT</name>
<evidence type="ECO:0000256" key="2">
    <source>
        <dbReference type="SAM" id="MobiDB-lite"/>
    </source>
</evidence>
<accession>A0ABW4VRJ8</accession>
<dbReference type="Proteomes" id="UP001597361">
    <property type="component" value="Unassembled WGS sequence"/>
</dbReference>
<dbReference type="SUPFAM" id="SSF48452">
    <property type="entry name" value="TPR-like"/>
    <property type="match status" value="1"/>
</dbReference>
<keyword evidence="4" id="KW-1185">Reference proteome</keyword>
<evidence type="ECO:0000313" key="4">
    <source>
        <dbReference type="Proteomes" id="UP001597361"/>
    </source>
</evidence>